<evidence type="ECO:0000256" key="1">
    <source>
        <dbReference type="SAM" id="Phobius"/>
    </source>
</evidence>
<sequence>MRNTGCAGMVLAHGCGITFVYSHFMKQTSQKRTLLFTIAVAGIAIGLTAAVLKKKKKKSLFTLDEHEHAMGGY</sequence>
<dbReference type="EMBL" id="QTJU01000003">
    <property type="protein sequence ID" value="RFM28264.1"/>
    <property type="molecule type" value="Genomic_DNA"/>
</dbReference>
<proteinExistence type="predicted"/>
<feature type="transmembrane region" description="Helical" evidence="1">
    <location>
        <begin position="34"/>
        <end position="52"/>
    </location>
</feature>
<comment type="caution">
    <text evidence="2">The sequence shown here is derived from an EMBL/GenBank/DDBJ whole genome shotgun (WGS) entry which is preliminary data.</text>
</comment>
<evidence type="ECO:0000313" key="3">
    <source>
        <dbReference type="Proteomes" id="UP000261284"/>
    </source>
</evidence>
<keyword evidence="1" id="KW-0472">Membrane</keyword>
<name>A0A3E1NKB2_9BACT</name>
<organism evidence="2 3">
    <name type="scientific">Deminuibacter soli</name>
    <dbReference type="NCBI Taxonomy" id="2291815"/>
    <lineage>
        <taxon>Bacteria</taxon>
        <taxon>Pseudomonadati</taxon>
        <taxon>Bacteroidota</taxon>
        <taxon>Chitinophagia</taxon>
        <taxon>Chitinophagales</taxon>
        <taxon>Chitinophagaceae</taxon>
        <taxon>Deminuibacter</taxon>
    </lineage>
</organism>
<keyword evidence="1" id="KW-0812">Transmembrane</keyword>
<gene>
    <name evidence="2" type="ORF">DXN05_12185</name>
</gene>
<reference evidence="2 3" key="1">
    <citation type="submission" date="2018-08" db="EMBL/GenBank/DDBJ databases">
        <title>Chitinophagaceae sp. K23C18032701, a novel bacterium isolated from forest soil.</title>
        <authorList>
            <person name="Wang C."/>
        </authorList>
    </citation>
    <scope>NUCLEOTIDE SEQUENCE [LARGE SCALE GENOMIC DNA]</scope>
    <source>
        <strain evidence="2 3">K23C18032701</strain>
    </source>
</reference>
<accession>A0A3E1NKB2</accession>
<dbReference type="AlphaFoldDB" id="A0A3E1NKB2"/>
<dbReference type="Proteomes" id="UP000261284">
    <property type="component" value="Unassembled WGS sequence"/>
</dbReference>
<protein>
    <submittedName>
        <fullName evidence="2">Uncharacterized protein</fullName>
    </submittedName>
</protein>
<keyword evidence="1" id="KW-1133">Transmembrane helix</keyword>
<evidence type="ECO:0000313" key="2">
    <source>
        <dbReference type="EMBL" id="RFM28264.1"/>
    </source>
</evidence>
<keyword evidence="3" id="KW-1185">Reference proteome</keyword>